<organism evidence="2 3">
    <name type="scientific">Clostridium luticellarii</name>
    <dbReference type="NCBI Taxonomy" id="1691940"/>
    <lineage>
        <taxon>Bacteria</taxon>
        <taxon>Bacillati</taxon>
        <taxon>Bacillota</taxon>
        <taxon>Clostridia</taxon>
        <taxon>Eubacteriales</taxon>
        <taxon>Clostridiaceae</taxon>
        <taxon>Clostridium</taxon>
    </lineage>
</organism>
<dbReference type="OrthoDB" id="1921608at2"/>
<dbReference type="Proteomes" id="UP000237798">
    <property type="component" value="Unassembled WGS sequence"/>
</dbReference>
<sequence length="575" mass="64541">MLKNKTIFSIILSSAVILASGNYALAESIENLPNISDNTLAIGRNLFKLDNVDNSVYNLNTFVEASKTVDENNGIYYKYNGRWFTGKDIESFSNLKKGTPLDSIPNDILEINGEDSDKYKLNNFSFDWYQDGDYSHDSDGDNESIEQFAVNFNQQINGSKGTLKIIVPDNTKKDPYGADKLGEITVNLDGSSKPKAFSNIEGGEPVTCFMVKSNGNIDKLYLELTEDWTRILNTEKTGINYYDSRVKGLKLAAENLEDPDGNKIVNSDGSTEISAKHTIQLAKDTQKPQVVLQKPIYTYIGENGFQPAGNTRVVFNEPTQIFTQDMADSLDKNSSNLPGIVSYNPLTPSQQQLKEYKYGLPLFSAEYYKIDKNGNNIMDEEGNPIIIKGEYGLMGDILGSNNSSTDNGDKIAFRINDIPFKYDFDPQNDGITRFRDFGSFLVKPESTLTEGTWKLVIKNMTDESGNIMDDYVSDPIEVKPYFTIEELTKDHIKVHFTDPFTKNTVFGNRVIVLVYKDDKMLGFTYLENLQEGQTEAEADFKTPLEDTNLKGAYNINNLEYTIPETQSSDSTDTEQ</sequence>
<evidence type="ECO:0000313" key="3">
    <source>
        <dbReference type="Proteomes" id="UP000237798"/>
    </source>
</evidence>
<accession>A0A2T0BPK0</accession>
<reference evidence="2 3" key="1">
    <citation type="submission" date="2018-03" db="EMBL/GenBank/DDBJ databases">
        <title>Genome sequence of Clostridium luticellarii DSM 29923.</title>
        <authorList>
            <person name="Poehlein A."/>
            <person name="Daniel R."/>
        </authorList>
    </citation>
    <scope>NUCLEOTIDE SEQUENCE [LARGE SCALE GENOMIC DNA]</scope>
    <source>
        <strain evidence="2 3">DSM 29923</strain>
    </source>
</reference>
<protein>
    <submittedName>
        <fullName evidence="2">Uncharacterized protein</fullName>
    </submittedName>
</protein>
<feature type="chain" id="PRO_5015436880" evidence="1">
    <location>
        <begin position="27"/>
        <end position="575"/>
    </location>
</feature>
<keyword evidence="1" id="KW-0732">Signal</keyword>
<name>A0A2T0BPK0_9CLOT</name>
<keyword evidence="3" id="KW-1185">Reference proteome</keyword>
<evidence type="ECO:0000256" key="1">
    <source>
        <dbReference type="SAM" id="SignalP"/>
    </source>
</evidence>
<evidence type="ECO:0000313" key="2">
    <source>
        <dbReference type="EMBL" id="PRR85816.1"/>
    </source>
</evidence>
<dbReference type="AlphaFoldDB" id="A0A2T0BPK0"/>
<proteinExistence type="predicted"/>
<dbReference type="EMBL" id="PVXP01000011">
    <property type="protein sequence ID" value="PRR85816.1"/>
    <property type="molecule type" value="Genomic_DNA"/>
</dbReference>
<comment type="caution">
    <text evidence="2">The sequence shown here is derived from an EMBL/GenBank/DDBJ whole genome shotgun (WGS) entry which is preliminary data.</text>
</comment>
<feature type="signal peptide" evidence="1">
    <location>
        <begin position="1"/>
        <end position="26"/>
    </location>
</feature>
<gene>
    <name evidence="2" type="ORF">CLLU_11580</name>
</gene>
<dbReference type="RefSeq" id="WP_106008624.1">
    <property type="nucleotide sequence ID" value="NZ_JALCPJ010000003.1"/>
</dbReference>